<accession>A0A438FK56</accession>
<feature type="domain" description="DUF8040" evidence="1">
    <location>
        <begin position="1"/>
        <end position="38"/>
    </location>
</feature>
<organism evidence="2 3">
    <name type="scientific">Vitis vinifera</name>
    <name type="common">Grape</name>
    <dbReference type="NCBI Taxonomy" id="29760"/>
    <lineage>
        <taxon>Eukaryota</taxon>
        <taxon>Viridiplantae</taxon>
        <taxon>Streptophyta</taxon>
        <taxon>Embryophyta</taxon>
        <taxon>Tracheophyta</taxon>
        <taxon>Spermatophyta</taxon>
        <taxon>Magnoliopsida</taxon>
        <taxon>eudicotyledons</taxon>
        <taxon>Gunneridae</taxon>
        <taxon>Pentapetalae</taxon>
        <taxon>rosids</taxon>
        <taxon>Vitales</taxon>
        <taxon>Vitaceae</taxon>
        <taxon>Viteae</taxon>
        <taxon>Vitis</taxon>
    </lineage>
</organism>
<evidence type="ECO:0000313" key="2">
    <source>
        <dbReference type="EMBL" id="RVW59900.1"/>
    </source>
</evidence>
<dbReference type="Proteomes" id="UP000288805">
    <property type="component" value="Unassembled WGS sequence"/>
</dbReference>
<gene>
    <name evidence="2" type="ORF">CK203_086961</name>
</gene>
<dbReference type="EMBL" id="QGNW01000873">
    <property type="protein sequence ID" value="RVW59900.1"/>
    <property type="molecule type" value="Genomic_DNA"/>
</dbReference>
<dbReference type="AlphaFoldDB" id="A0A438FK56"/>
<name>A0A438FK56_VITVI</name>
<reference evidence="2 3" key="1">
    <citation type="journal article" date="2018" name="PLoS Genet.">
        <title>Population sequencing reveals clonal diversity and ancestral inbreeding in the grapevine cultivar Chardonnay.</title>
        <authorList>
            <person name="Roach M.J."/>
            <person name="Johnson D.L."/>
            <person name="Bohlmann J."/>
            <person name="van Vuuren H.J."/>
            <person name="Jones S.J."/>
            <person name="Pretorius I.S."/>
            <person name="Schmidt S.A."/>
            <person name="Borneman A.R."/>
        </authorList>
    </citation>
    <scope>NUCLEOTIDE SEQUENCE [LARGE SCALE GENOMIC DNA]</scope>
    <source>
        <strain evidence="3">cv. Chardonnay</strain>
        <tissue evidence="2">Leaf</tissue>
    </source>
</reference>
<comment type="caution">
    <text evidence="2">The sequence shown here is derived from an EMBL/GenBank/DDBJ whole genome shotgun (WGS) entry which is preliminary data.</text>
</comment>
<sequence>MFLTTIGHELSNMMIQERFQHSDESESRWFEIVLDVVCLMAMDITKPSDPQFKKAEWEGAAHDAHVFLEALRRLELGFPHPPRGKYYLVDVVILK</sequence>
<evidence type="ECO:0000259" key="1">
    <source>
        <dbReference type="Pfam" id="PF26138"/>
    </source>
</evidence>
<protein>
    <recommendedName>
        <fullName evidence="1">DUF8040 domain-containing protein</fullName>
    </recommendedName>
</protein>
<dbReference type="InterPro" id="IPR058353">
    <property type="entry name" value="DUF8040"/>
</dbReference>
<proteinExistence type="predicted"/>
<evidence type="ECO:0000313" key="3">
    <source>
        <dbReference type="Proteomes" id="UP000288805"/>
    </source>
</evidence>
<dbReference type="Pfam" id="PF26138">
    <property type="entry name" value="DUF8040"/>
    <property type="match status" value="1"/>
</dbReference>